<comment type="cofactor">
    <cofactor evidence="2 5 6">
        <name>pyridoxal 5'-phosphate</name>
        <dbReference type="ChEBI" id="CHEBI:597326"/>
    </cofactor>
</comment>
<dbReference type="GO" id="GO:0030170">
    <property type="term" value="F:pyridoxal phosphate binding"/>
    <property type="evidence" value="ECO:0007669"/>
    <property type="project" value="UniProtKB-UniRule"/>
</dbReference>
<sequence length="369" mass="41451">MEHRPVWTEINLQALQRNYDRIQALTESEIMPIVKADAYGHGALQAVEAFYEKGARRFGVALLNEALELKRAYPDIKVMLIGSLPEESIETVVKEDIICGVYQLDQAVLLAKEAERQGKKAVIHLKVDTGMGRIGFREEDWEELFGCTKLPGLYIEGIYTHFATADHSDLRFAREQLRKFLVMCDKIKAQGIHIPIRHAANSGALLQLPEAHLDMVRPGIILYGLPPSQHVGNDLGLEPVLSWKAKISHIKVVPQGETISYGRTFRTAYPTRVATIPLGYADGLRRNLSNKGEVLIKGRRTTMIGRVCMDQTMLDVTKIPEVQVGDVVTLLGMDGYERIDATEMADWLDTINYEIVCGISKRVPRVYIK</sequence>
<dbReference type="GO" id="GO:0005829">
    <property type="term" value="C:cytosol"/>
    <property type="evidence" value="ECO:0007669"/>
    <property type="project" value="TreeGrafter"/>
</dbReference>
<dbReference type="NCBIfam" id="TIGR00492">
    <property type="entry name" value="alr"/>
    <property type="match status" value="1"/>
</dbReference>
<keyword evidence="4 5" id="KW-0413">Isomerase</keyword>
<name>A0A1M7T418_9FIRM</name>
<dbReference type="InterPro" id="IPR000821">
    <property type="entry name" value="Ala_racemase"/>
</dbReference>
<dbReference type="PANTHER" id="PTHR30511:SF0">
    <property type="entry name" value="ALANINE RACEMASE, CATABOLIC-RELATED"/>
    <property type="match status" value="1"/>
</dbReference>
<dbReference type="SMART" id="SM01005">
    <property type="entry name" value="Ala_racemase_C"/>
    <property type="match status" value="1"/>
</dbReference>
<evidence type="ECO:0000313" key="10">
    <source>
        <dbReference type="Proteomes" id="UP000184010"/>
    </source>
</evidence>
<gene>
    <name evidence="9" type="ORF">SAMN02745215_01518</name>
</gene>
<evidence type="ECO:0000256" key="4">
    <source>
        <dbReference type="ARBA" id="ARBA00023235"/>
    </source>
</evidence>
<evidence type="ECO:0000256" key="7">
    <source>
        <dbReference type="PIRSR" id="PIRSR600821-52"/>
    </source>
</evidence>
<feature type="domain" description="Alanine racemase C-terminal" evidence="8">
    <location>
        <begin position="240"/>
        <end position="368"/>
    </location>
</feature>
<dbReference type="AlphaFoldDB" id="A0A1M7T418"/>
<feature type="active site" description="Proton acceptor; specific for L-alanine" evidence="5">
    <location>
        <position position="261"/>
    </location>
</feature>
<evidence type="ECO:0000256" key="3">
    <source>
        <dbReference type="ARBA" id="ARBA00022898"/>
    </source>
</evidence>
<evidence type="ECO:0000259" key="8">
    <source>
        <dbReference type="SMART" id="SM01005"/>
    </source>
</evidence>
<dbReference type="CDD" id="cd00430">
    <property type="entry name" value="PLPDE_III_AR"/>
    <property type="match status" value="1"/>
</dbReference>
<reference evidence="10" key="1">
    <citation type="submission" date="2016-12" db="EMBL/GenBank/DDBJ databases">
        <authorList>
            <person name="Varghese N."/>
            <person name="Submissions S."/>
        </authorList>
    </citation>
    <scope>NUCLEOTIDE SEQUENCE [LARGE SCALE GENOMIC DNA]</scope>
    <source>
        <strain evidence="10">DSM 11544</strain>
    </source>
</reference>
<dbReference type="GO" id="GO:0009252">
    <property type="term" value="P:peptidoglycan biosynthetic process"/>
    <property type="evidence" value="ECO:0007669"/>
    <property type="project" value="TreeGrafter"/>
</dbReference>
<keyword evidence="3 5" id="KW-0663">Pyridoxal phosphate</keyword>
<dbReference type="GO" id="GO:0008784">
    <property type="term" value="F:alanine racemase activity"/>
    <property type="evidence" value="ECO:0007669"/>
    <property type="project" value="UniProtKB-UniRule"/>
</dbReference>
<dbReference type="PRINTS" id="PR00992">
    <property type="entry name" value="ALARACEMASE"/>
</dbReference>
<dbReference type="HAMAP" id="MF_01201">
    <property type="entry name" value="Ala_racemase"/>
    <property type="match status" value="1"/>
</dbReference>
<evidence type="ECO:0000256" key="1">
    <source>
        <dbReference type="ARBA" id="ARBA00000316"/>
    </source>
</evidence>
<dbReference type="Pfam" id="PF00842">
    <property type="entry name" value="Ala_racemase_C"/>
    <property type="match status" value="1"/>
</dbReference>
<evidence type="ECO:0000256" key="2">
    <source>
        <dbReference type="ARBA" id="ARBA00001933"/>
    </source>
</evidence>
<dbReference type="InterPro" id="IPR029066">
    <property type="entry name" value="PLP-binding_barrel"/>
</dbReference>
<dbReference type="RefSeq" id="WP_072772030.1">
    <property type="nucleotide sequence ID" value="NZ_FRDN01000005.1"/>
</dbReference>
<dbReference type="Pfam" id="PF01168">
    <property type="entry name" value="Ala_racemase_N"/>
    <property type="match status" value="1"/>
</dbReference>
<dbReference type="SUPFAM" id="SSF51419">
    <property type="entry name" value="PLP-binding barrel"/>
    <property type="match status" value="1"/>
</dbReference>
<keyword evidence="10" id="KW-1185">Reference proteome</keyword>
<feature type="modified residue" description="N6-(pyridoxal phosphate)lysine" evidence="5 6">
    <location>
        <position position="35"/>
    </location>
</feature>
<evidence type="ECO:0000256" key="6">
    <source>
        <dbReference type="PIRSR" id="PIRSR600821-50"/>
    </source>
</evidence>
<dbReference type="STRING" id="1121395.SAMN02745215_01518"/>
<dbReference type="InterPro" id="IPR011079">
    <property type="entry name" value="Ala_racemase_C"/>
</dbReference>
<dbReference type="EMBL" id="FRDN01000005">
    <property type="protein sequence ID" value="SHN65441.1"/>
    <property type="molecule type" value="Genomic_DNA"/>
</dbReference>
<dbReference type="InterPro" id="IPR009006">
    <property type="entry name" value="Ala_racemase/Decarboxylase_C"/>
</dbReference>
<accession>A0A1M7T418</accession>
<dbReference type="InterPro" id="IPR001608">
    <property type="entry name" value="Ala_racemase_N"/>
</dbReference>
<dbReference type="Gene3D" id="2.40.37.10">
    <property type="entry name" value="Lyase, Ornithine Decarboxylase, Chain A, domain 1"/>
    <property type="match status" value="1"/>
</dbReference>
<dbReference type="Gene3D" id="3.20.20.10">
    <property type="entry name" value="Alanine racemase"/>
    <property type="match status" value="1"/>
</dbReference>
<evidence type="ECO:0000313" key="9">
    <source>
        <dbReference type="EMBL" id="SHN65441.1"/>
    </source>
</evidence>
<feature type="binding site" evidence="5 7">
    <location>
        <position position="133"/>
    </location>
    <ligand>
        <name>substrate</name>
    </ligand>
</feature>
<dbReference type="EC" id="5.1.1.1" evidence="5"/>
<protein>
    <recommendedName>
        <fullName evidence="5">Alanine racemase</fullName>
        <ecNumber evidence="5">5.1.1.1</ecNumber>
    </recommendedName>
</protein>
<feature type="active site" description="Proton acceptor; specific for D-alanine" evidence="5">
    <location>
        <position position="35"/>
    </location>
</feature>
<dbReference type="FunFam" id="3.20.20.10:FF:000002">
    <property type="entry name" value="Alanine racemase"/>
    <property type="match status" value="1"/>
</dbReference>
<dbReference type="FunFam" id="2.40.37.10:FF:000006">
    <property type="entry name" value="Alanine racemase"/>
    <property type="match status" value="1"/>
</dbReference>
<dbReference type="GO" id="GO:0030632">
    <property type="term" value="P:D-alanine biosynthetic process"/>
    <property type="evidence" value="ECO:0007669"/>
    <property type="project" value="UniProtKB-UniRule"/>
</dbReference>
<proteinExistence type="inferred from homology"/>
<organism evidence="9 10">
    <name type="scientific">Desulfitobacterium chlororespirans DSM 11544</name>
    <dbReference type="NCBI Taxonomy" id="1121395"/>
    <lineage>
        <taxon>Bacteria</taxon>
        <taxon>Bacillati</taxon>
        <taxon>Bacillota</taxon>
        <taxon>Clostridia</taxon>
        <taxon>Eubacteriales</taxon>
        <taxon>Desulfitobacteriaceae</taxon>
        <taxon>Desulfitobacterium</taxon>
    </lineage>
</organism>
<comment type="similarity">
    <text evidence="5">Belongs to the alanine racemase family.</text>
</comment>
<dbReference type="SUPFAM" id="SSF50621">
    <property type="entry name" value="Alanine racemase C-terminal domain-like"/>
    <property type="match status" value="1"/>
</dbReference>
<comment type="pathway">
    <text evidence="5">Amino-acid biosynthesis; D-alanine biosynthesis; D-alanine from L-alanine: step 1/1.</text>
</comment>
<dbReference type="PANTHER" id="PTHR30511">
    <property type="entry name" value="ALANINE RACEMASE"/>
    <property type="match status" value="1"/>
</dbReference>
<feature type="binding site" evidence="5 7">
    <location>
        <position position="309"/>
    </location>
    <ligand>
        <name>substrate</name>
    </ligand>
</feature>
<comment type="catalytic activity">
    <reaction evidence="1 5">
        <text>L-alanine = D-alanine</text>
        <dbReference type="Rhea" id="RHEA:20249"/>
        <dbReference type="ChEBI" id="CHEBI:57416"/>
        <dbReference type="ChEBI" id="CHEBI:57972"/>
        <dbReference type="EC" id="5.1.1.1"/>
    </reaction>
</comment>
<dbReference type="UniPathway" id="UPA00042">
    <property type="reaction ID" value="UER00497"/>
</dbReference>
<evidence type="ECO:0000256" key="5">
    <source>
        <dbReference type="HAMAP-Rule" id="MF_01201"/>
    </source>
</evidence>
<dbReference type="Proteomes" id="UP000184010">
    <property type="component" value="Unassembled WGS sequence"/>
</dbReference>
<comment type="function">
    <text evidence="5">Catalyzes the interconversion of L-alanine and D-alanine. May also act on other amino acids.</text>
</comment>